<dbReference type="Proteomes" id="UP000253083">
    <property type="component" value="Unassembled WGS sequence"/>
</dbReference>
<dbReference type="Pfam" id="PF04616">
    <property type="entry name" value="Glyco_hydro_43"/>
    <property type="match status" value="1"/>
</dbReference>
<feature type="chain" id="PRO_5017330156" evidence="8">
    <location>
        <begin position="26"/>
        <end position="331"/>
    </location>
</feature>
<dbReference type="SUPFAM" id="SSF75005">
    <property type="entry name" value="Arabinanase/levansucrase/invertase"/>
    <property type="match status" value="1"/>
</dbReference>
<feature type="site" description="Important for catalytic activity, responsible for pKa modulation of the active site Glu and correct orientation of both the proton donor and substrate" evidence="6">
    <location>
        <position position="164"/>
    </location>
</feature>
<dbReference type="RefSeq" id="WP_113953994.1">
    <property type="nucleotide sequence ID" value="NZ_QNRT01000002.1"/>
</dbReference>
<dbReference type="GO" id="GO:0004553">
    <property type="term" value="F:hydrolase activity, hydrolyzing O-glycosyl compounds"/>
    <property type="evidence" value="ECO:0007669"/>
    <property type="project" value="InterPro"/>
</dbReference>
<evidence type="ECO:0000256" key="6">
    <source>
        <dbReference type="PIRSR" id="PIRSR606710-2"/>
    </source>
</evidence>
<evidence type="ECO:0000313" key="9">
    <source>
        <dbReference type="EMBL" id="RBP51207.1"/>
    </source>
</evidence>
<dbReference type="EMBL" id="QNRT01000002">
    <property type="protein sequence ID" value="RBP51207.1"/>
    <property type="molecule type" value="Genomic_DNA"/>
</dbReference>
<comment type="caution">
    <text evidence="9">The sequence shown here is derived from an EMBL/GenBank/DDBJ whole genome shotgun (WGS) entry which is preliminary data.</text>
</comment>
<dbReference type="Gene3D" id="2.115.10.20">
    <property type="entry name" value="Glycosyl hydrolase domain, family 43"/>
    <property type="match status" value="1"/>
</dbReference>
<evidence type="ECO:0000256" key="3">
    <source>
        <dbReference type="ARBA" id="ARBA00022801"/>
    </source>
</evidence>
<evidence type="ECO:0000256" key="1">
    <source>
        <dbReference type="ARBA" id="ARBA00009865"/>
    </source>
</evidence>
<evidence type="ECO:0000256" key="2">
    <source>
        <dbReference type="ARBA" id="ARBA00022651"/>
    </source>
</evidence>
<sequence>MNASLLSLFLPFILSIGLHSENAAAKNPLDFGSNIRTADPSGHVWNDGRMYLYTSHDQECQPDFYMKNWHAFSSNNLVDWTDHGPILSVDDLSWSDNFAWAPDAAYKNGKYYLIFPAGTGYKDRVEPEKSTKWMGIGVAVSDSPTGPFKDAIGKPLWTEPYANDPSLFIDDDGQAYLYFHAQGTDYHVAEMSDDLLSIKGDFIEMDMGGYEPKMEGPWVFKRNGLYYFTMPENNRSLSYYTSESPKGPWTYKGIFMQSEGGNNHHSIVEYHGQWILFYHRWLDINSTCHRKQRHTAAEYLYFNDDGTIQPVERTLEGVGDFPSKISDTSQR</sequence>
<dbReference type="InterPro" id="IPR006710">
    <property type="entry name" value="Glyco_hydro_43"/>
</dbReference>
<gene>
    <name evidence="9" type="ORF">DFR28_102626</name>
</gene>
<name>A0A395JN16_9GAMM</name>
<evidence type="ECO:0000313" key="10">
    <source>
        <dbReference type="Proteomes" id="UP000253083"/>
    </source>
</evidence>
<evidence type="ECO:0000256" key="7">
    <source>
        <dbReference type="RuleBase" id="RU361187"/>
    </source>
</evidence>
<feature type="signal peptide" evidence="8">
    <location>
        <begin position="1"/>
        <end position="25"/>
    </location>
</feature>
<proteinExistence type="inferred from homology"/>
<dbReference type="PANTHER" id="PTHR43772:SF2">
    <property type="entry name" value="PUTATIVE (AFU_ORTHOLOGUE AFUA_2G04480)-RELATED"/>
    <property type="match status" value="1"/>
</dbReference>
<dbReference type="InParanoid" id="A0A395JN16"/>
<organism evidence="9 10">
    <name type="scientific">Arenicella xantha</name>
    <dbReference type="NCBI Taxonomy" id="644221"/>
    <lineage>
        <taxon>Bacteria</taxon>
        <taxon>Pseudomonadati</taxon>
        <taxon>Pseudomonadota</taxon>
        <taxon>Gammaproteobacteria</taxon>
        <taxon>Arenicellales</taxon>
        <taxon>Arenicellaceae</taxon>
        <taxon>Arenicella</taxon>
    </lineage>
</organism>
<evidence type="ECO:0000256" key="8">
    <source>
        <dbReference type="SAM" id="SignalP"/>
    </source>
</evidence>
<dbReference type="AlphaFoldDB" id="A0A395JN16"/>
<protein>
    <submittedName>
        <fullName evidence="9">Glycosyl hydrolase family 43</fullName>
    </submittedName>
</protein>
<evidence type="ECO:0000256" key="4">
    <source>
        <dbReference type="ARBA" id="ARBA00023277"/>
    </source>
</evidence>
<accession>A0A395JN16</accession>
<keyword evidence="3 7" id="KW-0378">Hydrolase</keyword>
<dbReference type="CDD" id="cd08990">
    <property type="entry name" value="GH43_AXH_like"/>
    <property type="match status" value="1"/>
</dbReference>
<reference evidence="9 10" key="1">
    <citation type="submission" date="2018-06" db="EMBL/GenBank/DDBJ databases">
        <title>Genomic Encyclopedia of Type Strains, Phase IV (KMG-IV): sequencing the most valuable type-strain genomes for metagenomic binning, comparative biology and taxonomic classification.</title>
        <authorList>
            <person name="Goeker M."/>
        </authorList>
    </citation>
    <scope>NUCLEOTIDE SEQUENCE [LARGE SCALE GENOMIC DNA]</scope>
    <source>
        <strain evidence="9 10">DSM 24032</strain>
    </source>
</reference>
<dbReference type="InterPro" id="IPR023296">
    <property type="entry name" value="Glyco_hydro_beta-prop_sf"/>
</dbReference>
<dbReference type="InterPro" id="IPR052176">
    <property type="entry name" value="Glycosyl_Hydrlase_43_Enz"/>
</dbReference>
<keyword evidence="4" id="KW-0119">Carbohydrate metabolism</keyword>
<keyword evidence="5 7" id="KW-0326">Glycosidase</keyword>
<keyword evidence="2" id="KW-0624">Polysaccharide degradation</keyword>
<keyword evidence="2" id="KW-0858">Xylan degradation</keyword>
<dbReference type="PANTHER" id="PTHR43772">
    <property type="entry name" value="ENDO-1,4-BETA-XYLANASE"/>
    <property type="match status" value="1"/>
</dbReference>
<evidence type="ECO:0000256" key="5">
    <source>
        <dbReference type="ARBA" id="ARBA00023295"/>
    </source>
</evidence>
<keyword evidence="10" id="KW-1185">Reference proteome</keyword>
<keyword evidence="8" id="KW-0732">Signal</keyword>
<dbReference type="OrthoDB" id="9760116at2"/>
<comment type="similarity">
    <text evidence="1 7">Belongs to the glycosyl hydrolase 43 family.</text>
</comment>
<dbReference type="GO" id="GO:0045493">
    <property type="term" value="P:xylan catabolic process"/>
    <property type="evidence" value="ECO:0007669"/>
    <property type="project" value="UniProtKB-KW"/>
</dbReference>